<dbReference type="InParanoid" id="M4B913"/>
<dbReference type="EMBL" id="JH598009">
    <property type="status" value="NOT_ANNOTATED_CDS"/>
    <property type="molecule type" value="Genomic_DNA"/>
</dbReference>
<reference evidence="1" key="2">
    <citation type="submission" date="2015-06" db="UniProtKB">
        <authorList>
            <consortium name="EnsemblProtists"/>
        </authorList>
    </citation>
    <scope>IDENTIFICATION</scope>
    <source>
        <strain evidence="1">Emoy2</strain>
    </source>
</reference>
<keyword evidence="2" id="KW-1185">Reference proteome</keyword>
<dbReference type="VEuPathDB" id="FungiDB:HpaG802772"/>
<name>M4B913_HYAAE</name>
<sequence>MGGDTKTSSTSQEAMIAVINSPEYESDSDVQSGNLMEFHRGLGYLCFDTIIKMAKEPALAFKLTQYV</sequence>
<evidence type="ECO:0000313" key="2">
    <source>
        <dbReference type="Proteomes" id="UP000011713"/>
    </source>
</evidence>
<protein>
    <submittedName>
        <fullName evidence="1">Uncharacterized protein</fullName>
    </submittedName>
</protein>
<dbReference type="HOGENOM" id="CLU_2817892_0_0_1"/>
<dbReference type="EnsemblProtists" id="HpaT802772">
    <property type="protein sequence ID" value="HpaP802772"/>
    <property type="gene ID" value="HpaG802772"/>
</dbReference>
<reference evidence="2" key="1">
    <citation type="journal article" date="2010" name="Science">
        <title>Signatures of adaptation to obligate biotrophy in the Hyaloperonospora arabidopsidis genome.</title>
        <authorList>
            <person name="Baxter L."/>
            <person name="Tripathy S."/>
            <person name="Ishaque N."/>
            <person name="Boot N."/>
            <person name="Cabral A."/>
            <person name="Kemen E."/>
            <person name="Thines M."/>
            <person name="Ah-Fong A."/>
            <person name="Anderson R."/>
            <person name="Badejoko W."/>
            <person name="Bittner-Eddy P."/>
            <person name="Boore J.L."/>
            <person name="Chibucos M.C."/>
            <person name="Coates M."/>
            <person name="Dehal P."/>
            <person name="Delehaunty K."/>
            <person name="Dong S."/>
            <person name="Downton P."/>
            <person name="Dumas B."/>
            <person name="Fabro G."/>
            <person name="Fronick C."/>
            <person name="Fuerstenberg S.I."/>
            <person name="Fulton L."/>
            <person name="Gaulin E."/>
            <person name="Govers F."/>
            <person name="Hughes L."/>
            <person name="Humphray S."/>
            <person name="Jiang R.H."/>
            <person name="Judelson H."/>
            <person name="Kamoun S."/>
            <person name="Kyung K."/>
            <person name="Meijer H."/>
            <person name="Minx P."/>
            <person name="Morris P."/>
            <person name="Nelson J."/>
            <person name="Phuntumart V."/>
            <person name="Qutob D."/>
            <person name="Rehmany A."/>
            <person name="Rougon-Cardoso A."/>
            <person name="Ryden P."/>
            <person name="Torto-Alalibo T."/>
            <person name="Studholme D."/>
            <person name="Wang Y."/>
            <person name="Win J."/>
            <person name="Wood J."/>
            <person name="Clifton S.W."/>
            <person name="Rogers J."/>
            <person name="Van den Ackerveken G."/>
            <person name="Jones J.D."/>
            <person name="McDowell J.M."/>
            <person name="Beynon J."/>
            <person name="Tyler B.M."/>
        </authorList>
    </citation>
    <scope>NUCLEOTIDE SEQUENCE [LARGE SCALE GENOMIC DNA]</scope>
    <source>
        <strain evidence="2">Emoy2</strain>
    </source>
</reference>
<dbReference type="AlphaFoldDB" id="M4B913"/>
<proteinExistence type="predicted"/>
<dbReference type="Proteomes" id="UP000011713">
    <property type="component" value="Unassembled WGS sequence"/>
</dbReference>
<evidence type="ECO:0000313" key="1">
    <source>
        <dbReference type="EnsemblProtists" id="HpaP802772"/>
    </source>
</evidence>
<accession>M4B913</accession>
<organism evidence="1 2">
    <name type="scientific">Hyaloperonospora arabidopsidis (strain Emoy2)</name>
    <name type="common">Downy mildew agent</name>
    <name type="synonym">Peronospora arabidopsidis</name>
    <dbReference type="NCBI Taxonomy" id="559515"/>
    <lineage>
        <taxon>Eukaryota</taxon>
        <taxon>Sar</taxon>
        <taxon>Stramenopiles</taxon>
        <taxon>Oomycota</taxon>
        <taxon>Peronosporomycetes</taxon>
        <taxon>Peronosporales</taxon>
        <taxon>Peronosporaceae</taxon>
        <taxon>Hyaloperonospora</taxon>
    </lineage>
</organism>